<accession>A0A5C8NIZ4</accession>
<dbReference type="GO" id="GO:0005524">
    <property type="term" value="F:ATP binding"/>
    <property type="evidence" value="ECO:0007669"/>
    <property type="project" value="UniProtKB-KW"/>
</dbReference>
<dbReference type="EMBL" id="VDUX01000004">
    <property type="protein sequence ID" value="TXL60751.1"/>
    <property type="molecule type" value="Genomic_DNA"/>
</dbReference>
<feature type="domain" description="Carbohydrate kinase PfkB" evidence="7">
    <location>
        <begin position="17"/>
        <end position="306"/>
    </location>
</feature>
<evidence type="ECO:0000313" key="9">
    <source>
        <dbReference type="Proteomes" id="UP000321571"/>
    </source>
</evidence>
<evidence type="ECO:0000256" key="3">
    <source>
        <dbReference type="ARBA" id="ARBA00022741"/>
    </source>
</evidence>
<dbReference type="InterPro" id="IPR050306">
    <property type="entry name" value="PfkB_Carbo_kinase"/>
</dbReference>
<comment type="caution">
    <text evidence="8">The sequence shown here is derived from an EMBL/GenBank/DDBJ whole genome shotgun (WGS) entry which is preliminary data.</text>
</comment>
<dbReference type="InterPro" id="IPR011611">
    <property type="entry name" value="PfkB_dom"/>
</dbReference>
<dbReference type="Proteomes" id="UP000321571">
    <property type="component" value="Unassembled WGS sequence"/>
</dbReference>
<dbReference type="OrthoDB" id="9795789at2"/>
<dbReference type="GO" id="GO:0016301">
    <property type="term" value="F:kinase activity"/>
    <property type="evidence" value="ECO:0007669"/>
    <property type="project" value="UniProtKB-KW"/>
</dbReference>
<evidence type="ECO:0000313" key="8">
    <source>
        <dbReference type="EMBL" id="TXL60751.1"/>
    </source>
</evidence>
<reference evidence="8 9" key="1">
    <citation type="submission" date="2019-06" db="EMBL/GenBank/DDBJ databases">
        <title>Aeromicrobium sp. nov., isolated from a maize field.</title>
        <authorList>
            <person name="Lin S.-Y."/>
            <person name="Tsai C.-F."/>
            <person name="Young C.-C."/>
        </authorList>
    </citation>
    <scope>NUCLEOTIDE SEQUENCE [LARGE SCALE GENOMIC DNA]</scope>
    <source>
        <strain evidence="8 9">CC-CFT486</strain>
    </source>
</reference>
<dbReference type="InterPro" id="IPR029056">
    <property type="entry name" value="Ribokinase-like"/>
</dbReference>
<dbReference type="InterPro" id="IPR002173">
    <property type="entry name" value="Carboh/pur_kinase_PfkB_CS"/>
</dbReference>
<comment type="similarity">
    <text evidence="1">Belongs to the carbohydrate kinase PfkB family.</text>
</comment>
<dbReference type="SUPFAM" id="SSF53613">
    <property type="entry name" value="Ribokinase-like"/>
    <property type="match status" value="1"/>
</dbReference>
<keyword evidence="3" id="KW-0547">Nucleotide-binding</keyword>
<dbReference type="PROSITE" id="PS00584">
    <property type="entry name" value="PFKB_KINASES_2"/>
    <property type="match status" value="1"/>
</dbReference>
<evidence type="ECO:0000256" key="6">
    <source>
        <dbReference type="SAM" id="MobiDB-lite"/>
    </source>
</evidence>
<gene>
    <name evidence="8" type="ORF">FHP06_10010</name>
</gene>
<evidence type="ECO:0000256" key="5">
    <source>
        <dbReference type="ARBA" id="ARBA00022840"/>
    </source>
</evidence>
<dbReference type="AlphaFoldDB" id="A0A5C8NIZ4"/>
<proteinExistence type="inferred from homology"/>
<organism evidence="8 9">
    <name type="scientific">Aeromicrobium terrae</name>
    <dbReference type="NCBI Taxonomy" id="2498846"/>
    <lineage>
        <taxon>Bacteria</taxon>
        <taxon>Bacillati</taxon>
        <taxon>Actinomycetota</taxon>
        <taxon>Actinomycetes</taxon>
        <taxon>Propionibacteriales</taxon>
        <taxon>Nocardioidaceae</taxon>
        <taxon>Aeromicrobium</taxon>
    </lineage>
</organism>
<protein>
    <submittedName>
        <fullName evidence="8">Carbohydrate kinase</fullName>
    </submittedName>
</protein>
<dbReference type="PROSITE" id="PS00583">
    <property type="entry name" value="PFKB_KINASES_1"/>
    <property type="match status" value="1"/>
</dbReference>
<name>A0A5C8NIZ4_9ACTN</name>
<dbReference type="Gene3D" id="3.40.1190.20">
    <property type="match status" value="1"/>
</dbReference>
<evidence type="ECO:0000256" key="2">
    <source>
        <dbReference type="ARBA" id="ARBA00022679"/>
    </source>
</evidence>
<feature type="region of interest" description="Disordered" evidence="6">
    <location>
        <begin position="298"/>
        <end position="333"/>
    </location>
</feature>
<keyword evidence="9" id="KW-1185">Reference proteome</keyword>
<evidence type="ECO:0000259" key="7">
    <source>
        <dbReference type="Pfam" id="PF00294"/>
    </source>
</evidence>
<evidence type="ECO:0000256" key="1">
    <source>
        <dbReference type="ARBA" id="ARBA00010688"/>
    </source>
</evidence>
<dbReference type="PANTHER" id="PTHR43085">
    <property type="entry name" value="HEXOKINASE FAMILY MEMBER"/>
    <property type="match status" value="1"/>
</dbReference>
<keyword evidence="4 8" id="KW-0418">Kinase</keyword>
<dbReference type="Pfam" id="PF00294">
    <property type="entry name" value="PfkB"/>
    <property type="match status" value="1"/>
</dbReference>
<sequence length="333" mass="34091">MDPQVAAREKSVRSVNVLVVGEALVDVVRDGSALVREHVGGSPLNVAVGLARLGVAATLAAHVGVDRRGQAVRDHLAASGVALEAVGPPGVPTSTAVASLSAGGAATYELDVDWNPTFLPDPSRFDMLHVGSIGTVLPSGANLVRALAEEAAARAIPVSLDPNVRLSIQPDPSVWRQTFDLLRPAVSHLKMSDEDAAVLFPGASAQLVADTLASEGRGRLVALTHGADGAYVASPAGAAQVVARSSEVVDTIGAGDAFTAAMLTWSGRRAWPAPGMLDSADLEDVANFASHAASITCSRKGADPPWSHEMVEPTRAATPVRGSRPPGSSAGIR</sequence>
<keyword evidence="2" id="KW-0808">Transferase</keyword>
<keyword evidence="5" id="KW-0067">ATP-binding</keyword>
<dbReference type="PANTHER" id="PTHR43085:SF1">
    <property type="entry name" value="PSEUDOURIDINE KINASE-RELATED"/>
    <property type="match status" value="1"/>
</dbReference>
<evidence type="ECO:0000256" key="4">
    <source>
        <dbReference type="ARBA" id="ARBA00022777"/>
    </source>
</evidence>